<evidence type="ECO:0000313" key="2">
    <source>
        <dbReference type="Proteomes" id="UP000247810"/>
    </source>
</evidence>
<dbReference type="VEuPathDB" id="FungiDB:BO71DRAFT_398585"/>
<organism evidence="1 2">
    <name type="scientific">Aspergillus ellipticus CBS 707.79</name>
    <dbReference type="NCBI Taxonomy" id="1448320"/>
    <lineage>
        <taxon>Eukaryota</taxon>
        <taxon>Fungi</taxon>
        <taxon>Dikarya</taxon>
        <taxon>Ascomycota</taxon>
        <taxon>Pezizomycotina</taxon>
        <taxon>Eurotiomycetes</taxon>
        <taxon>Eurotiomycetidae</taxon>
        <taxon>Eurotiales</taxon>
        <taxon>Aspergillaceae</taxon>
        <taxon>Aspergillus</taxon>
        <taxon>Aspergillus subgen. Circumdati</taxon>
    </lineage>
</organism>
<sequence length="122" mass="13940">MYGFEYDSSGSEQGRTSPMLFNIKLYQVGDKYAVPQLKLKAKEKFETIAKTCWQMDDFPTAIADAYKSTPREDRGLRDILVRVSREHLNELLKTEDFQDVLEEAVGFAADLVRDMAAGSHKR</sequence>
<dbReference type="EMBL" id="KZ825864">
    <property type="protein sequence ID" value="PYH94880.1"/>
    <property type="molecule type" value="Genomic_DNA"/>
</dbReference>
<dbReference type="Proteomes" id="UP000247810">
    <property type="component" value="Unassembled WGS sequence"/>
</dbReference>
<accession>A0A319DBW4</accession>
<reference evidence="1 2" key="1">
    <citation type="submission" date="2018-02" db="EMBL/GenBank/DDBJ databases">
        <title>The genomes of Aspergillus section Nigri reveals drivers in fungal speciation.</title>
        <authorList>
            <consortium name="DOE Joint Genome Institute"/>
            <person name="Vesth T.C."/>
            <person name="Nybo J."/>
            <person name="Theobald S."/>
            <person name="Brandl J."/>
            <person name="Frisvad J.C."/>
            <person name="Nielsen K.F."/>
            <person name="Lyhne E.K."/>
            <person name="Kogle M.E."/>
            <person name="Kuo A."/>
            <person name="Riley R."/>
            <person name="Clum A."/>
            <person name="Nolan M."/>
            <person name="Lipzen A."/>
            <person name="Salamov A."/>
            <person name="Henrissat B."/>
            <person name="Wiebenga A."/>
            <person name="De vries R.P."/>
            <person name="Grigoriev I.V."/>
            <person name="Mortensen U.H."/>
            <person name="Andersen M.R."/>
            <person name="Baker S.E."/>
        </authorList>
    </citation>
    <scope>NUCLEOTIDE SEQUENCE [LARGE SCALE GENOMIC DNA]</scope>
    <source>
        <strain evidence="1 2">CBS 707.79</strain>
    </source>
</reference>
<gene>
    <name evidence="1" type="ORF">BO71DRAFT_398585</name>
</gene>
<proteinExistence type="predicted"/>
<evidence type="ECO:0000313" key="1">
    <source>
        <dbReference type="EMBL" id="PYH94880.1"/>
    </source>
</evidence>
<dbReference type="AlphaFoldDB" id="A0A319DBW4"/>
<dbReference type="STRING" id="1448320.A0A319DBW4"/>
<keyword evidence="2" id="KW-1185">Reference proteome</keyword>
<name>A0A319DBW4_9EURO</name>
<dbReference type="PANTHER" id="PTHR47843:SF5">
    <property type="entry name" value="BTB_POZ DOMAIN PROTEIN"/>
    <property type="match status" value="1"/>
</dbReference>
<dbReference type="OrthoDB" id="6359816at2759"/>
<dbReference type="PANTHER" id="PTHR47843">
    <property type="entry name" value="BTB DOMAIN-CONTAINING PROTEIN-RELATED"/>
    <property type="match status" value="1"/>
</dbReference>
<protein>
    <submittedName>
        <fullName evidence="1">BTB/POZ domain-containing protein</fullName>
    </submittedName>
</protein>